<sequence length="600" mass="66941">MNRYSSSAKNGFHNIMNNREFNLLLTSIVIFIALYVALVGFFHRSIIHPLNEPELMQEIDHLLLNETTTSGNVPESYILTIISLFFLWAFAIIASKLCNMLWLPALIGCLGIGILFRNIDFLNGLLQIDAYWAETIRYLAFILILVRCGIGLDSIALRTHWLLCGTIGIFTTLIEVAAVTCASYFIFHIPFALSIILGFTLAAASPAITVPTMIKLQENGRGTENGVPTIVLVSTSVDNLFCITAINLAVSIVFRRTDSLSYTLMRTPVEIAIGALVGIILGLLLRNLPKSNHNLLHFIRTILITTVSLALVFGCRSIYCEIAGPLSVLLMCIVVSMRWKVDNTEMTRVEENAFAHAWKLFFEPLLFALIGFEFILVDLNWDMVLIGLAVIVLGVVARIISVFIFSIFSHFTLAEKAFASFCFLPKATVQAALAPVIHQFLLTDLEWSTHSAFFLSTCVIAIIVTAPIGQLIMRIFGRLLLSKFRINPYRDSPQSKSFEPNHFMNEINAGIGDSMATIKKDVANALNGNPYKNVIQPTAFKMGRPNFQADGSTSEQMVGNFPEINNASYQEFRERRLAELRGKNEIRTDTLNESTKQTKF</sequence>
<protein>
    <submittedName>
        <fullName evidence="2">Na_H_Exchanger domain-containing protein</fullName>
    </submittedName>
</protein>
<accession>A0AC35U6P0</accession>
<organism evidence="1 2">
    <name type="scientific">Rhabditophanes sp. KR3021</name>
    <dbReference type="NCBI Taxonomy" id="114890"/>
    <lineage>
        <taxon>Eukaryota</taxon>
        <taxon>Metazoa</taxon>
        <taxon>Ecdysozoa</taxon>
        <taxon>Nematoda</taxon>
        <taxon>Chromadorea</taxon>
        <taxon>Rhabditida</taxon>
        <taxon>Tylenchina</taxon>
        <taxon>Panagrolaimomorpha</taxon>
        <taxon>Strongyloidoidea</taxon>
        <taxon>Alloionematidae</taxon>
        <taxon>Rhabditophanes</taxon>
    </lineage>
</organism>
<reference evidence="2" key="1">
    <citation type="submission" date="2016-11" db="UniProtKB">
        <authorList>
            <consortium name="WormBaseParasite"/>
        </authorList>
    </citation>
    <scope>IDENTIFICATION</scope>
    <source>
        <strain evidence="2">KR3021</strain>
    </source>
</reference>
<evidence type="ECO:0000313" key="2">
    <source>
        <dbReference type="WBParaSite" id="RSKR_0000826400.1"/>
    </source>
</evidence>
<dbReference type="Proteomes" id="UP000095286">
    <property type="component" value="Unplaced"/>
</dbReference>
<evidence type="ECO:0000313" key="1">
    <source>
        <dbReference type="Proteomes" id="UP000095286"/>
    </source>
</evidence>
<proteinExistence type="predicted"/>
<name>A0AC35U6P0_9BILA</name>
<dbReference type="WBParaSite" id="RSKR_0000826400.1">
    <property type="protein sequence ID" value="RSKR_0000826400.1"/>
    <property type="gene ID" value="RSKR_0000826400"/>
</dbReference>